<dbReference type="PANTHER" id="PTHR33573:SF17">
    <property type="entry name" value="CASP-LIKE PROTEIN 4D1"/>
    <property type="match status" value="1"/>
</dbReference>
<keyword evidence="11" id="KW-1185">Reference proteome</keyword>
<evidence type="ECO:0000256" key="4">
    <source>
        <dbReference type="ARBA" id="ARBA00022475"/>
    </source>
</evidence>
<evidence type="ECO:0000313" key="11">
    <source>
        <dbReference type="Proteomes" id="UP000631114"/>
    </source>
</evidence>
<reference evidence="10 11" key="1">
    <citation type="submission" date="2020-10" db="EMBL/GenBank/DDBJ databases">
        <title>The Coptis chinensis genome and diversification of protoberbering-type alkaloids.</title>
        <authorList>
            <person name="Wang B."/>
            <person name="Shu S."/>
            <person name="Song C."/>
            <person name="Liu Y."/>
        </authorList>
    </citation>
    <scope>NUCLEOTIDE SEQUENCE [LARGE SCALE GENOMIC DNA]</scope>
    <source>
        <strain evidence="10">HL-2020</strain>
        <tissue evidence="10">Leaf</tissue>
    </source>
</reference>
<evidence type="ECO:0000256" key="1">
    <source>
        <dbReference type="ARBA" id="ARBA00004651"/>
    </source>
</evidence>
<evidence type="ECO:0000256" key="8">
    <source>
        <dbReference type="RuleBase" id="RU361233"/>
    </source>
</evidence>
<organism evidence="10 11">
    <name type="scientific">Coptis chinensis</name>
    <dbReference type="NCBI Taxonomy" id="261450"/>
    <lineage>
        <taxon>Eukaryota</taxon>
        <taxon>Viridiplantae</taxon>
        <taxon>Streptophyta</taxon>
        <taxon>Embryophyta</taxon>
        <taxon>Tracheophyta</taxon>
        <taxon>Spermatophyta</taxon>
        <taxon>Magnoliopsida</taxon>
        <taxon>Ranunculales</taxon>
        <taxon>Ranunculaceae</taxon>
        <taxon>Coptidoideae</taxon>
        <taxon>Coptis</taxon>
    </lineage>
</organism>
<evidence type="ECO:0000256" key="6">
    <source>
        <dbReference type="ARBA" id="ARBA00022989"/>
    </source>
</evidence>
<evidence type="ECO:0000256" key="5">
    <source>
        <dbReference type="ARBA" id="ARBA00022692"/>
    </source>
</evidence>
<dbReference type="EMBL" id="JADFTS010000001">
    <property type="protein sequence ID" value="KAF9623422.1"/>
    <property type="molecule type" value="Genomic_DNA"/>
</dbReference>
<feature type="transmembrane region" description="Helical" evidence="8">
    <location>
        <begin position="94"/>
        <end position="111"/>
    </location>
</feature>
<gene>
    <name evidence="10" type="ORF">IFM89_003006</name>
</gene>
<accession>A0A835MBE6</accession>
<dbReference type="Pfam" id="PF04535">
    <property type="entry name" value="CASP_dom"/>
    <property type="match status" value="1"/>
</dbReference>
<dbReference type="Proteomes" id="UP000631114">
    <property type="component" value="Unassembled WGS sequence"/>
</dbReference>
<feature type="transmembrane region" description="Helical" evidence="8">
    <location>
        <begin position="49"/>
        <end position="73"/>
    </location>
</feature>
<sequence length="167" mass="18244">MATKSAIATLVLRILTLALIAASIALLATNKFTVDGTKTTFKDVQAYKYVISAALLGFLYTLFQIPFAIYHVATEKRVIRNECLPEFDFYADQIVAYILATAVGAGFAVTFEFKKLVKEIMGEKFLDKGNIATGVLFLGFLCVAAQVLISAMSRNSPPPPTRRGFFG</sequence>
<dbReference type="AlphaFoldDB" id="A0A835MBE6"/>
<comment type="similarity">
    <text evidence="2 8">Belongs to the Casparian strip membrane proteins (CASP) family.</text>
</comment>
<feature type="transmembrane region" description="Helical" evidence="8">
    <location>
        <begin position="7"/>
        <end position="29"/>
    </location>
</feature>
<evidence type="ECO:0000256" key="3">
    <source>
        <dbReference type="ARBA" id="ARBA00011489"/>
    </source>
</evidence>
<feature type="transmembrane region" description="Helical" evidence="8">
    <location>
        <begin position="131"/>
        <end position="153"/>
    </location>
</feature>
<keyword evidence="7 8" id="KW-0472">Membrane</keyword>
<keyword evidence="4 8" id="KW-1003">Cell membrane</keyword>
<evidence type="ECO:0000256" key="7">
    <source>
        <dbReference type="ARBA" id="ARBA00023136"/>
    </source>
</evidence>
<evidence type="ECO:0000256" key="2">
    <source>
        <dbReference type="ARBA" id="ARBA00007651"/>
    </source>
</evidence>
<dbReference type="InterPro" id="IPR006702">
    <property type="entry name" value="CASP_dom"/>
</dbReference>
<proteinExistence type="inferred from homology"/>
<comment type="subunit">
    <text evidence="3 8">Homodimer and heterodimers.</text>
</comment>
<feature type="domain" description="Casparian strip membrane protein" evidence="9">
    <location>
        <begin position="4"/>
        <end position="142"/>
    </location>
</feature>
<protein>
    <recommendedName>
        <fullName evidence="8">CASP-like protein</fullName>
    </recommendedName>
</protein>
<comment type="caution">
    <text evidence="10">The sequence shown here is derived from an EMBL/GenBank/DDBJ whole genome shotgun (WGS) entry which is preliminary data.</text>
</comment>
<evidence type="ECO:0000259" key="9">
    <source>
        <dbReference type="Pfam" id="PF04535"/>
    </source>
</evidence>
<comment type="subcellular location">
    <subcellularLocation>
        <location evidence="1 8">Cell membrane</location>
        <topology evidence="1 8">Multi-pass membrane protein</topology>
    </subcellularLocation>
</comment>
<dbReference type="GO" id="GO:0005886">
    <property type="term" value="C:plasma membrane"/>
    <property type="evidence" value="ECO:0007669"/>
    <property type="project" value="UniProtKB-SubCell"/>
</dbReference>
<name>A0A835MBE6_9MAGN</name>
<dbReference type="PANTHER" id="PTHR33573">
    <property type="entry name" value="CASP-LIKE PROTEIN 4A4"/>
    <property type="match status" value="1"/>
</dbReference>
<evidence type="ECO:0000313" key="10">
    <source>
        <dbReference type="EMBL" id="KAF9623422.1"/>
    </source>
</evidence>
<keyword evidence="5 8" id="KW-0812">Transmembrane</keyword>
<dbReference type="OrthoDB" id="685197at2759"/>
<keyword evidence="6 8" id="KW-1133">Transmembrane helix</keyword>